<dbReference type="GO" id="GO:0003700">
    <property type="term" value="F:DNA-binding transcription factor activity"/>
    <property type="evidence" value="ECO:0007669"/>
    <property type="project" value="InterPro"/>
</dbReference>
<gene>
    <name evidence="5" type="ORF">DFR48_106205</name>
</gene>
<accession>A0A6I7HL06</accession>
<dbReference type="InterPro" id="IPR050204">
    <property type="entry name" value="AraC_XylS_family_regulators"/>
</dbReference>
<evidence type="ECO:0000256" key="1">
    <source>
        <dbReference type="ARBA" id="ARBA00023015"/>
    </source>
</evidence>
<dbReference type="PRINTS" id="PR00032">
    <property type="entry name" value="HTHARAC"/>
</dbReference>
<dbReference type="EMBL" id="QPIX01000006">
    <property type="protein sequence ID" value="RCW24083.1"/>
    <property type="molecule type" value="Genomic_DNA"/>
</dbReference>
<reference evidence="5 6" key="1">
    <citation type="submission" date="2018-07" db="EMBL/GenBank/DDBJ databases">
        <title>Genomic Encyclopedia of Type Strains, Phase IV (KMG-IV): sequencing the most valuable type-strain genomes for metagenomic binning, comparative biology and taxonomic classification.</title>
        <authorList>
            <person name="Goeker M."/>
        </authorList>
    </citation>
    <scope>NUCLEOTIDE SEQUENCE [LARGE SCALE GENOMIC DNA]</scope>
    <source>
        <strain evidence="5 6">DSM 25528</strain>
    </source>
</reference>
<evidence type="ECO:0000313" key="5">
    <source>
        <dbReference type="EMBL" id="RCW24083.1"/>
    </source>
</evidence>
<dbReference type="PANTHER" id="PTHR46796:SF7">
    <property type="entry name" value="ARAC FAMILY TRANSCRIPTIONAL REGULATOR"/>
    <property type="match status" value="1"/>
</dbReference>
<dbReference type="PROSITE" id="PS01124">
    <property type="entry name" value="HTH_ARAC_FAMILY_2"/>
    <property type="match status" value="1"/>
</dbReference>
<keyword evidence="1" id="KW-0805">Transcription regulation</keyword>
<evidence type="ECO:0000259" key="4">
    <source>
        <dbReference type="PROSITE" id="PS01124"/>
    </source>
</evidence>
<dbReference type="InterPro" id="IPR018060">
    <property type="entry name" value="HTH_AraC"/>
</dbReference>
<comment type="caution">
    <text evidence="5">The sequence shown here is derived from an EMBL/GenBank/DDBJ whole genome shotgun (WGS) entry which is preliminary data.</text>
</comment>
<dbReference type="Pfam" id="PF12852">
    <property type="entry name" value="Cupin_6"/>
    <property type="match status" value="1"/>
</dbReference>
<dbReference type="RefSeq" id="WP_114363493.1">
    <property type="nucleotide sequence ID" value="NZ_QPIX01000006.1"/>
</dbReference>
<evidence type="ECO:0000313" key="6">
    <source>
        <dbReference type="Proteomes" id="UP000252582"/>
    </source>
</evidence>
<keyword evidence="3" id="KW-0804">Transcription</keyword>
<dbReference type="Proteomes" id="UP000252582">
    <property type="component" value="Unassembled WGS sequence"/>
</dbReference>
<dbReference type="InterPro" id="IPR009057">
    <property type="entry name" value="Homeodomain-like_sf"/>
</dbReference>
<dbReference type="GO" id="GO:0043565">
    <property type="term" value="F:sequence-specific DNA binding"/>
    <property type="evidence" value="ECO:0007669"/>
    <property type="project" value="InterPro"/>
</dbReference>
<dbReference type="SUPFAM" id="SSF46689">
    <property type="entry name" value="Homeodomain-like"/>
    <property type="match status" value="2"/>
</dbReference>
<dbReference type="InterPro" id="IPR020449">
    <property type="entry name" value="Tscrpt_reg_AraC-type_HTH"/>
</dbReference>
<dbReference type="AlphaFoldDB" id="A0A6I7HL06"/>
<protein>
    <submittedName>
        <fullName evidence="5">AraC family transcriptional regulator</fullName>
    </submittedName>
</protein>
<dbReference type="Pfam" id="PF12833">
    <property type="entry name" value="HTH_18"/>
    <property type="match status" value="1"/>
</dbReference>
<dbReference type="Gene3D" id="1.10.10.60">
    <property type="entry name" value="Homeodomain-like"/>
    <property type="match status" value="2"/>
</dbReference>
<feature type="domain" description="HTH araC/xylS-type" evidence="4">
    <location>
        <begin position="193"/>
        <end position="291"/>
    </location>
</feature>
<sequence>MDALTALANGLNLRAKLAYAGGVCGQWTMDHNSDRSIWFHLVGKGHGWVHSPAIDGPLELAEGDLMVFLPHAAEHYLSYSPDHVPLGNASGDLTTWAAGETGFICGEIELTAPQSPLWHALPAEIVIRKKEAGDSLSSLIELAIAESEHSRFGSEAVIERLCDGFFILLVRHCIEAELVRDGVFAAMKDRRIATVLELIHREPWHRWTIAELCGRAGISKTILAEKFASRIGMSPIEYLTDWRMQIAARWLKETAMTLDHVAERCGYDTASSFSKAFKRAFGVSPATYRRRGDPIPPATGS</sequence>
<evidence type="ECO:0000256" key="2">
    <source>
        <dbReference type="ARBA" id="ARBA00023125"/>
    </source>
</evidence>
<keyword evidence="2" id="KW-0238">DNA-binding</keyword>
<dbReference type="PANTHER" id="PTHR46796">
    <property type="entry name" value="HTH-TYPE TRANSCRIPTIONAL ACTIVATOR RHAS-RELATED"/>
    <property type="match status" value="1"/>
</dbReference>
<evidence type="ECO:0000256" key="3">
    <source>
        <dbReference type="ARBA" id="ARBA00023163"/>
    </source>
</evidence>
<dbReference type="SMART" id="SM00342">
    <property type="entry name" value="HTH_ARAC"/>
    <property type="match status" value="1"/>
</dbReference>
<organism evidence="5 6">
    <name type="scientific">Ciceribacter lividus</name>
    <dbReference type="NCBI Taxonomy" id="1197950"/>
    <lineage>
        <taxon>Bacteria</taxon>
        <taxon>Pseudomonadati</taxon>
        <taxon>Pseudomonadota</taxon>
        <taxon>Alphaproteobacteria</taxon>
        <taxon>Hyphomicrobiales</taxon>
        <taxon>Rhizobiaceae</taxon>
        <taxon>Ciceribacter</taxon>
    </lineage>
</organism>
<dbReference type="InterPro" id="IPR032783">
    <property type="entry name" value="AraC_lig"/>
</dbReference>
<name>A0A6I7HL06_9HYPH</name>
<proteinExistence type="predicted"/>
<keyword evidence="6" id="KW-1185">Reference proteome</keyword>